<dbReference type="CDD" id="cd12148">
    <property type="entry name" value="fungal_TF_MHR"/>
    <property type="match status" value="1"/>
</dbReference>
<protein>
    <recommendedName>
        <fullName evidence="7">Zn(2)-C6 fungal-type domain-containing protein</fullName>
    </recommendedName>
</protein>
<keyword evidence="5" id="KW-0539">Nucleus</keyword>
<evidence type="ECO:0000256" key="5">
    <source>
        <dbReference type="ARBA" id="ARBA00023242"/>
    </source>
</evidence>
<dbReference type="GO" id="GO:0008270">
    <property type="term" value="F:zinc ion binding"/>
    <property type="evidence" value="ECO:0007669"/>
    <property type="project" value="InterPro"/>
</dbReference>
<keyword evidence="3" id="KW-0805">Transcription regulation</keyword>
<evidence type="ECO:0000256" key="3">
    <source>
        <dbReference type="ARBA" id="ARBA00023015"/>
    </source>
</evidence>
<proteinExistence type="predicted"/>
<gene>
    <name evidence="8" type="ORF">QCA50_003789</name>
</gene>
<dbReference type="Proteomes" id="UP001385951">
    <property type="component" value="Unassembled WGS sequence"/>
</dbReference>
<dbReference type="Pfam" id="PF04082">
    <property type="entry name" value="Fungal_trans"/>
    <property type="match status" value="1"/>
</dbReference>
<dbReference type="GO" id="GO:0000981">
    <property type="term" value="F:DNA-binding transcription factor activity, RNA polymerase II-specific"/>
    <property type="evidence" value="ECO:0007669"/>
    <property type="project" value="InterPro"/>
</dbReference>
<feature type="domain" description="Zn(2)-C6 fungal-type" evidence="7">
    <location>
        <begin position="21"/>
        <end position="53"/>
    </location>
</feature>
<dbReference type="SMART" id="SM00066">
    <property type="entry name" value="GAL4"/>
    <property type="match status" value="1"/>
</dbReference>
<reference evidence="8 9" key="1">
    <citation type="submission" date="2022-09" db="EMBL/GenBank/DDBJ databases">
        <authorList>
            <person name="Palmer J.M."/>
        </authorList>
    </citation>
    <scope>NUCLEOTIDE SEQUENCE [LARGE SCALE GENOMIC DNA]</scope>
    <source>
        <strain evidence="8 9">DSM 7382</strain>
    </source>
</reference>
<name>A0AAW0GFB1_9APHY</name>
<dbReference type="InterPro" id="IPR050815">
    <property type="entry name" value="TF_fung"/>
</dbReference>
<dbReference type="GO" id="GO:0005634">
    <property type="term" value="C:nucleus"/>
    <property type="evidence" value="ECO:0007669"/>
    <property type="project" value="UniProtKB-SubCell"/>
</dbReference>
<organism evidence="8 9">
    <name type="scientific">Cerrena zonata</name>
    <dbReference type="NCBI Taxonomy" id="2478898"/>
    <lineage>
        <taxon>Eukaryota</taxon>
        <taxon>Fungi</taxon>
        <taxon>Dikarya</taxon>
        <taxon>Basidiomycota</taxon>
        <taxon>Agaricomycotina</taxon>
        <taxon>Agaricomycetes</taxon>
        <taxon>Polyporales</taxon>
        <taxon>Cerrenaceae</taxon>
        <taxon>Cerrena</taxon>
    </lineage>
</organism>
<dbReference type="InterPro" id="IPR007219">
    <property type="entry name" value="XnlR_reg_dom"/>
</dbReference>
<comment type="caution">
    <text evidence="8">The sequence shown here is derived from an EMBL/GenBank/DDBJ whole genome shotgun (WGS) entry which is preliminary data.</text>
</comment>
<dbReference type="PANTHER" id="PTHR47338">
    <property type="entry name" value="ZN(II)2CYS6 TRANSCRIPTION FACTOR (EUROFUNG)-RELATED"/>
    <property type="match status" value="1"/>
</dbReference>
<sequence>MAEKSSVPTANHQTSLQRGKACLRCRKRKMRCDGSKPACAQCVRAKKPDGCEYDDGKGKTRTQLMREHIARLEARIKELEMPEMTTSPPITLFDPHAPVYISESSSPESHDSPSTLSLSASPSPFPLDMDSASWDSAQWGPMAIQDFSPMGNVTDSYGSEDPPLELAQMLLDIFLPHRHQCGLELHIGRLRDSLTLPRSEQRHPVLMNAIYLWACYLSRPTSLSEHESLYLSRALAAVNDAISNPTKVVDFIQASCLLSVYFLSNGRFLEGSYYASVAANSAIQWGLHQVGSEDITSMSTMTESAFRLEPAKDAIEQGERILTFWQVFNLDRCWSVALQRPATLPDSKHPWTAVSTPWPQRMEEYETGELDIGHGSPTIQAFFAPQAQVPNVVGGFSPIALRVKASALFEGACRLSSSWSPRLQSSPTFTDSFRAIEHTITRFTTTLLPLHQFAATMPDDKYQLFVIHSLAHASMICLHEPFLDDQVSREVLLRAARSIVAVAKYISDADYDYLDPLIGHCWVSAARILITDLAQLQATWPMANTSEIRGEIGTLLYSLTKLSTRFPLLAFLANKVQKLLDANQLGQ</sequence>
<dbReference type="PANTHER" id="PTHR47338:SF29">
    <property type="entry name" value="ZN(2)-C6 FUNGAL-TYPE DOMAIN-CONTAINING PROTEIN"/>
    <property type="match status" value="1"/>
</dbReference>
<evidence type="ECO:0000256" key="6">
    <source>
        <dbReference type="SAM" id="MobiDB-lite"/>
    </source>
</evidence>
<dbReference type="AlphaFoldDB" id="A0AAW0GFB1"/>
<evidence type="ECO:0000256" key="4">
    <source>
        <dbReference type="ARBA" id="ARBA00023163"/>
    </source>
</evidence>
<evidence type="ECO:0000313" key="9">
    <source>
        <dbReference type="Proteomes" id="UP001385951"/>
    </source>
</evidence>
<comment type="subcellular location">
    <subcellularLocation>
        <location evidence="1">Nucleus</location>
    </subcellularLocation>
</comment>
<dbReference type="CDD" id="cd14725">
    <property type="entry name" value="ZIP_Gal4-like_2"/>
    <property type="match status" value="1"/>
</dbReference>
<evidence type="ECO:0000256" key="1">
    <source>
        <dbReference type="ARBA" id="ARBA00004123"/>
    </source>
</evidence>
<dbReference type="PROSITE" id="PS00463">
    <property type="entry name" value="ZN2_CY6_FUNGAL_1"/>
    <property type="match status" value="1"/>
</dbReference>
<dbReference type="GO" id="GO:0006351">
    <property type="term" value="P:DNA-templated transcription"/>
    <property type="evidence" value="ECO:0007669"/>
    <property type="project" value="InterPro"/>
</dbReference>
<dbReference type="InterPro" id="IPR001138">
    <property type="entry name" value="Zn2Cys6_DnaBD"/>
</dbReference>
<dbReference type="Gene3D" id="4.10.240.10">
    <property type="entry name" value="Zn(2)-C6 fungal-type DNA-binding domain"/>
    <property type="match status" value="1"/>
</dbReference>
<evidence type="ECO:0000313" key="8">
    <source>
        <dbReference type="EMBL" id="KAK7692168.1"/>
    </source>
</evidence>
<dbReference type="CDD" id="cd00067">
    <property type="entry name" value="GAL4"/>
    <property type="match status" value="1"/>
</dbReference>
<evidence type="ECO:0000256" key="2">
    <source>
        <dbReference type="ARBA" id="ARBA00022723"/>
    </source>
</evidence>
<dbReference type="GO" id="GO:0003677">
    <property type="term" value="F:DNA binding"/>
    <property type="evidence" value="ECO:0007669"/>
    <property type="project" value="InterPro"/>
</dbReference>
<dbReference type="Pfam" id="PF00172">
    <property type="entry name" value="Zn_clus"/>
    <property type="match status" value="1"/>
</dbReference>
<dbReference type="InterPro" id="IPR036864">
    <property type="entry name" value="Zn2-C6_fun-type_DNA-bd_sf"/>
</dbReference>
<keyword evidence="2" id="KW-0479">Metal-binding</keyword>
<accession>A0AAW0GFB1</accession>
<evidence type="ECO:0000259" key="7">
    <source>
        <dbReference type="PROSITE" id="PS50048"/>
    </source>
</evidence>
<dbReference type="EMBL" id="JASBNA010000004">
    <property type="protein sequence ID" value="KAK7692168.1"/>
    <property type="molecule type" value="Genomic_DNA"/>
</dbReference>
<feature type="region of interest" description="Disordered" evidence="6">
    <location>
        <begin position="86"/>
        <end position="122"/>
    </location>
</feature>
<dbReference type="PROSITE" id="PS50048">
    <property type="entry name" value="ZN2_CY6_FUNGAL_2"/>
    <property type="match status" value="1"/>
</dbReference>
<keyword evidence="9" id="KW-1185">Reference proteome</keyword>
<feature type="compositionally biased region" description="Low complexity" evidence="6">
    <location>
        <begin position="102"/>
        <end position="122"/>
    </location>
</feature>
<keyword evidence="4" id="KW-0804">Transcription</keyword>
<dbReference type="SUPFAM" id="SSF57701">
    <property type="entry name" value="Zn2/Cys6 DNA-binding domain"/>
    <property type="match status" value="1"/>
</dbReference>